<evidence type="ECO:0000259" key="1">
    <source>
        <dbReference type="Pfam" id="PF13349"/>
    </source>
</evidence>
<reference evidence="2 3" key="1">
    <citation type="journal article" date="2017" name="Chemistry">
        <title>Isolation, Biosynthesis and Chemical Modifications of Rubterolones A-F: Rare Tropolone Alkaloids from Actinomadura sp. 5-2.</title>
        <authorList>
            <person name="Guo H."/>
            <person name="Benndorf R."/>
            <person name="Leichnitz D."/>
            <person name="Klassen J.L."/>
            <person name="Vollmers J."/>
            <person name="Gorls H."/>
            <person name="Steinacker M."/>
            <person name="Weigel C."/>
            <person name="Dahse H.M."/>
            <person name="Kaster A.K."/>
            <person name="de Beer Z.W."/>
            <person name="Poulsen M."/>
            <person name="Beemelmanns C."/>
        </authorList>
    </citation>
    <scope>NUCLEOTIDE SEQUENCE [LARGE SCALE GENOMIC DNA]</scope>
    <source>
        <strain evidence="2 3">5-2</strain>
    </source>
</reference>
<evidence type="ECO:0000313" key="2">
    <source>
        <dbReference type="EMBL" id="POM22712.1"/>
    </source>
</evidence>
<name>A0A2P4UCE7_9ACTN</name>
<dbReference type="RefSeq" id="WP_103565406.1">
    <property type="nucleotide sequence ID" value="NZ_MTBP01000004.1"/>
</dbReference>
<feature type="domain" description="DUF4097" evidence="1">
    <location>
        <begin position="127"/>
        <end position="234"/>
    </location>
</feature>
<comment type="caution">
    <text evidence="2">The sequence shown here is derived from an EMBL/GenBank/DDBJ whole genome shotgun (WGS) entry which is preliminary data.</text>
</comment>
<dbReference type="AlphaFoldDB" id="A0A2P4UCE7"/>
<accession>A0A2P4UCE7</accession>
<proteinExistence type="predicted"/>
<dbReference type="Pfam" id="PF13349">
    <property type="entry name" value="DUF4097"/>
    <property type="match status" value="1"/>
</dbReference>
<dbReference type="InterPro" id="IPR025164">
    <property type="entry name" value="Toastrack_DUF4097"/>
</dbReference>
<protein>
    <recommendedName>
        <fullName evidence="1">DUF4097 domain-containing protein</fullName>
    </recommendedName>
</protein>
<dbReference type="EMBL" id="MTBP01000004">
    <property type="protein sequence ID" value="POM22712.1"/>
    <property type="molecule type" value="Genomic_DNA"/>
</dbReference>
<keyword evidence="3" id="KW-1185">Reference proteome</keyword>
<organism evidence="2 3">
    <name type="scientific">Actinomadura rubteroloni</name>
    <dbReference type="NCBI Taxonomy" id="1926885"/>
    <lineage>
        <taxon>Bacteria</taxon>
        <taxon>Bacillati</taxon>
        <taxon>Actinomycetota</taxon>
        <taxon>Actinomycetes</taxon>
        <taxon>Streptosporangiales</taxon>
        <taxon>Thermomonosporaceae</taxon>
        <taxon>Actinomadura</taxon>
    </lineage>
</organism>
<dbReference type="Proteomes" id="UP000242367">
    <property type="component" value="Unassembled WGS sequence"/>
</dbReference>
<evidence type="ECO:0000313" key="3">
    <source>
        <dbReference type="Proteomes" id="UP000242367"/>
    </source>
</evidence>
<gene>
    <name evidence="2" type="ORF">BTM25_49160</name>
</gene>
<sequence>MTGRPRRRGRWVALAALTAAGVVVPVGGEIASHVLRRTADVPVTFARPVREVRIDAGDTRAVFSAGPAGRVGLHERLTWTLARPVVRTTWAGDVLWVKVDCGRRTQVVPVLDCGADLDFRVPPGTAVTSTSSSGEVAVRGLAGAVTMRTHSGTLDLAGTSGPVDFEANSGELAATGLLAGRVVARVGSGTVRLAFADAPGSVSARAGSGEVAVTVPPGTHYRVAGSTGSGDRAVDPALPDLRAAGLLDLTTGSGSVTAGYGSGRL</sequence>